<dbReference type="InParanoid" id="A0A7R8YX43"/>
<dbReference type="Proteomes" id="UP000594454">
    <property type="component" value="Chromosome 4"/>
</dbReference>
<feature type="compositionally biased region" description="Low complexity" evidence="5">
    <location>
        <begin position="569"/>
        <end position="585"/>
    </location>
</feature>
<dbReference type="InterPro" id="IPR004087">
    <property type="entry name" value="KH_dom"/>
</dbReference>
<dbReference type="InterPro" id="IPR015096">
    <property type="entry name" value="FUBP_C"/>
</dbReference>
<evidence type="ECO:0000259" key="6">
    <source>
        <dbReference type="SMART" id="SM00322"/>
    </source>
</evidence>
<feature type="compositionally biased region" description="Low complexity" evidence="5">
    <location>
        <begin position="702"/>
        <end position="715"/>
    </location>
</feature>
<dbReference type="PANTHER" id="PTHR10288">
    <property type="entry name" value="KH DOMAIN CONTAINING RNA BINDING PROTEIN"/>
    <property type="match status" value="1"/>
</dbReference>
<feature type="domain" description="K Homology" evidence="6">
    <location>
        <begin position="382"/>
        <end position="453"/>
    </location>
</feature>
<feature type="compositionally biased region" description="Low complexity" evidence="5">
    <location>
        <begin position="548"/>
        <end position="561"/>
    </location>
</feature>
<dbReference type="Pfam" id="PF09005">
    <property type="entry name" value="FUBP_C"/>
    <property type="match status" value="2"/>
</dbReference>
<dbReference type="EMBL" id="LR899012">
    <property type="protein sequence ID" value="CAD7088040.1"/>
    <property type="molecule type" value="Genomic_DNA"/>
</dbReference>
<dbReference type="InterPro" id="IPR036612">
    <property type="entry name" value="KH_dom_type_1_sf"/>
</dbReference>
<keyword evidence="3" id="KW-0539">Nucleus</keyword>
<evidence type="ECO:0000313" key="7">
    <source>
        <dbReference type="EMBL" id="CAD7088040.1"/>
    </source>
</evidence>
<keyword evidence="8" id="KW-1185">Reference proteome</keyword>
<evidence type="ECO:0000256" key="2">
    <source>
        <dbReference type="ARBA" id="ARBA00022737"/>
    </source>
</evidence>
<dbReference type="PROSITE" id="PS50084">
    <property type="entry name" value="KH_TYPE_1"/>
    <property type="match status" value="3"/>
</dbReference>
<organism evidence="7 8">
    <name type="scientific">Hermetia illucens</name>
    <name type="common">Black soldier fly</name>
    <dbReference type="NCBI Taxonomy" id="343691"/>
    <lineage>
        <taxon>Eukaryota</taxon>
        <taxon>Metazoa</taxon>
        <taxon>Ecdysozoa</taxon>
        <taxon>Arthropoda</taxon>
        <taxon>Hexapoda</taxon>
        <taxon>Insecta</taxon>
        <taxon>Pterygota</taxon>
        <taxon>Neoptera</taxon>
        <taxon>Endopterygota</taxon>
        <taxon>Diptera</taxon>
        <taxon>Brachycera</taxon>
        <taxon>Stratiomyomorpha</taxon>
        <taxon>Stratiomyidae</taxon>
        <taxon>Hermetiinae</taxon>
        <taxon>Hermetia</taxon>
    </lineage>
</organism>
<dbReference type="AlphaFoldDB" id="A0A7R8YX43"/>
<dbReference type="GO" id="GO:0003723">
    <property type="term" value="F:RNA binding"/>
    <property type="evidence" value="ECO:0007669"/>
    <property type="project" value="UniProtKB-UniRule"/>
</dbReference>
<evidence type="ECO:0000256" key="3">
    <source>
        <dbReference type="ARBA" id="ARBA00023242"/>
    </source>
</evidence>
<feature type="region of interest" description="Disordered" evidence="5">
    <location>
        <begin position="345"/>
        <end position="370"/>
    </location>
</feature>
<feature type="compositionally biased region" description="Low complexity" evidence="5">
    <location>
        <begin position="671"/>
        <end position="687"/>
    </location>
</feature>
<reference evidence="7 8" key="1">
    <citation type="submission" date="2020-11" db="EMBL/GenBank/DDBJ databases">
        <authorList>
            <person name="Wallbank WR R."/>
            <person name="Pardo Diaz C."/>
            <person name="Kozak K."/>
            <person name="Martin S."/>
            <person name="Jiggins C."/>
            <person name="Moest M."/>
            <person name="Warren A I."/>
            <person name="Generalovic N T."/>
            <person name="Byers J.R.P. K."/>
            <person name="Montejo-Kovacevich G."/>
            <person name="Yen C E."/>
        </authorList>
    </citation>
    <scope>NUCLEOTIDE SEQUENCE [LARGE SCALE GENOMIC DNA]</scope>
</reference>
<feature type="compositionally biased region" description="Low complexity" evidence="5">
    <location>
        <begin position="489"/>
        <end position="516"/>
    </location>
</feature>
<dbReference type="GO" id="GO:0006355">
    <property type="term" value="P:regulation of DNA-templated transcription"/>
    <property type="evidence" value="ECO:0007669"/>
    <property type="project" value="InterPro"/>
</dbReference>
<comment type="subcellular location">
    <subcellularLocation>
        <location evidence="1">Nucleus</location>
    </subcellularLocation>
</comment>
<dbReference type="InterPro" id="IPR004088">
    <property type="entry name" value="KH_dom_type_1"/>
</dbReference>
<dbReference type="CDD" id="cd22397">
    <property type="entry name" value="KH-I_FUBP_rpt2"/>
    <property type="match status" value="1"/>
</dbReference>
<feature type="domain" description="K Homology" evidence="6">
    <location>
        <begin position="188"/>
        <end position="259"/>
    </location>
</feature>
<name>A0A7R8YX43_HERIL</name>
<keyword evidence="4" id="KW-0694">RNA-binding</keyword>
<gene>
    <name evidence="7" type="ORF">HERILL_LOCUS10700</name>
</gene>
<feature type="compositionally biased region" description="Low complexity" evidence="5">
    <location>
        <begin position="346"/>
        <end position="356"/>
    </location>
</feature>
<feature type="compositionally biased region" description="Low complexity" evidence="5">
    <location>
        <begin position="8"/>
        <end position="36"/>
    </location>
</feature>
<dbReference type="Gene3D" id="3.30.1370.10">
    <property type="entry name" value="K Homology domain, type 1"/>
    <property type="match status" value="4"/>
</dbReference>
<dbReference type="OMA" id="QPWGPYG"/>
<evidence type="ECO:0000313" key="8">
    <source>
        <dbReference type="Proteomes" id="UP000594454"/>
    </source>
</evidence>
<feature type="compositionally biased region" description="Low complexity" evidence="5">
    <location>
        <begin position="611"/>
        <end position="633"/>
    </location>
</feature>
<evidence type="ECO:0000256" key="5">
    <source>
        <dbReference type="SAM" id="MobiDB-lite"/>
    </source>
</evidence>
<dbReference type="CDD" id="cd22399">
    <property type="entry name" value="KH-I_FUBP_rpt4"/>
    <property type="match status" value="1"/>
</dbReference>
<dbReference type="OrthoDB" id="5204190at2759"/>
<feature type="domain" description="K Homology" evidence="6">
    <location>
        <begin position="271"/>
        <end position="342"/>
    </location>
</feature>
<protein>
    <recommendedName>
        <fullName evidence="6">K Homology domain-containing protein</fullName>
    </recommendedName>
</protein>
<feature type="region of interest" description="Disordered" evidence="5">
    <location>
        <begin position="463"/>
        <end position="519"/>
    </location>
</feature>
<keyword evidence="2" id="KW-0677">Repeat</keyword>
<dbReference type="Pfam" id="PF00013">
    <property type="entry name" value="KH_1"/>
    <property type="match status" value="4"/>
</dbReference>
<feature type="compositionally biased region" description="Gly residues" evidence="5">
    <location>
        <begin position="471"/>
        <end position="481"/>
    </location>
</feature>
<dbReference type="SMART" id="SM00322">
    <property type="entry name" value="KH"/>
    <property type="match status" value="4"/>
</dbReference>
<feature type="compositionally biased region" description="Basic and acidic residues" evidence="5">
    <location>
        <begin position="48"/>
        <end position="62"/>
    </location>
</feature>
<proteinExistence type="predicted"/>
<feature type="region of interest" description="Disordered" evidence="5">
    <location>
        <begin position="548"/>
        <end position="586"/>
    </location>
</feature>
<dbReference type="GO" id="GO:0005634">
    <property type="term" value="C:nucleus"/>
    <property type="evidence" value="ECO:0007669"/>
    <property type="project" value="UniProtKB-SubCell"/>
</dbReference>
<feature type="region of interest" description="Disordered" evidence="5">
    <location>
        <begin position="671"/>
        <end position="715"/>
    </location>
</feature>
<sequence length="715" mass="76132">MGDYSSVAPPQSQQNFSQSSAFAAALQRAKQIAAKIHPGSQQTTGTKRPMEDDSGPDAKKFSSPDSTSSGGGVPPANMSQAMAQAAAVAARIAATAGNTVEEQIRYPDNMIGMMMARGVNDKVSQIQAETGCKVQMSNESDRMCILRGSREAVTKAREMVQQMANQSGGGSVDVLSTVTIPPPGANGYPPYQEIMVPGPKVGLVIGKGGETIKMLQEKTGAKMVIIQDGPNQELIKPLRISGDPQKVEHAKSLVFELIQDKEQFRGGGASGGEQAEVFVPKIAVGVVIGKGGDMIKKIQGETGCKLQFIQGKNDGPGDRRCIIQGTRQQVDEAKRMIEELIDSVMRNNPGQRQQNQQGGGPMDNGNSAYGYGYGVNHTQQPQREEVTFAVPASKCGIVIGRGGETIKLINQQSGAYCEMDRSAVNPPSEKMFKAKGTPEQIEHARQMISEKINVDITILTRKPIGNAPNHGGPGGGQGGYGNMQNDPSAQQYQQQWGYAQGWDQSQQQQSVQMNSSAGQPDYSQQWIEYYKSMGMHREAEMIEQQLKAKQAGQPGAMPGAATNGASAPHAQQMAGAHMQQAQGGQSQDYSAQWAEYYRSIGKNEEAEAIEKQIQAQKAATGSNPQGQPQSAAAPQPPQPGYPQPTMQPAAAYAQYSQYYAAAAAAGQGGYPQAYGAYGAYPGAAPQQAPQPPQPAPGGPGGNQQQSQQQQNDKNW</sequence>
<evidence type="ECO:0000256" key="1">
    <source>
        <dbReference type="ARBA" id="ARBA00004123"/>
    </source>
</evidence>
<evidence type="ECO:0000256" key="4">
    <source>
        <dbReference type="PROSITE-ProRule" id="PRU00117"/>
    </source>
</evidence>
<dbReference type="FunCoup" id="A0A7R8YX43">
    <property type="interactions" value="2765"/>
</dbReference>
<accession>A0A7R8YX43</accession>
<feature type="domain" description="K Homology" evidence="6">
    <location>
        <begin position="98"/>
        <end position="165"/>
    </location>
</feature>
<dbReference type="CDD" id="cd22398">
    <property type="entry name" value="KH-I_FUBP_rpt3"/>
    <property type="match status" value="1"/>
</dbReference>
<feature type="region of interest" description="Disordered" evidence="5">
    <location>
        <begin position="611"/>
        <end position="646"/>
    </location>
</feature>
<dbReference type="SUPFAM" id="SSF54791">
    <property type="entry name" value="Eukaryotic type KH-domain (KH-domain type I)"/>
    <property type="match status" value="4"/>
</dbReference>
<feature type="compositionally biased region" description="Pro residues" evidence="5">
    <location>
        <begin position="688"/>
        <end position="697"/>
    </location>
</feature>
<feature type="region of interest" description="Disordered" evidence="5">
    <location>
        <begin position="1"/>
        <end position="77"/>
    </location>
</feature>